<comment type="caution">
    <text evidence="1">The sequence shown here is derived from an EMBL/GenBank/DDBJ whole genome shotgun (WGS) entry which is preliminary data.</text>
</comment>
<evidence type="ECO:0000313" key="1">
    <source>
        <dbReference type="EMBL" id="RIA64851.1"/>
    </source>
</evidence>
<dbReference type="InParanoid" id="A0A397R358"/>
<evidence type="ECO:0000313" key="2">
    <source>
        <dbReference type="Proteomes" id="UP000266506"/>
    </source>
</evidence>
<keyword evidence="2" id="KW-1185">Reference proteome</keyword>
<dbReference type="OrthoDB" id="6194521at2"/>
<sequence length="194" mass="23140">MEKHRCNNTSKWEKLEQYIQEKYIPRETFAPTDLTIPSTNPNVVGKLKTMPRGSIYPMEMEHQKRPLPTVHKTYKGDSNQSYSRENFYEMLVRIMKENNLNFDDLFTSTVDKEEILKLKEDIDYRPSKQTIMFLCFKLKLNIDIALDFLSKLGYGLSYQKKQDVILRYFLENEEYDIEEVNQALLDYGYSILFK</sequence>
<name>A0A397R358_9MOLU</name>
<protein>
    <submittedName>
        <fullName evidence="1">Uncharacterized protein</fullName>
    </submittedName>
</protein>
<dbReference type="EMBL" id="QXEV01000034">
    <property type="protein sequence ID" value="RIA64851.1"/>
    <property type="molecule type" value="Genomic_DNA"/>
</dbReference>
<organism evidence="1 2">
    <name type="scientific">Anaeroplasma bactoclasticum</name>
    <dbReference type="NCBI Taxonomy" id="2088"/>
    <lineage>
        <taxon>Bacteria</taxon>
        <taxon>Bacillati</taxon>
        <taxon>Mycoplasmatota</taxon>
        <taxon>Mollicutes</taxon>
        <taxon>Anaeroplasmatales</taxon>
        <taxon>Anaeroplasmataceae</taxon>
        <taxon>Anaeroplasma</taxon>
    </lineage>
</organism>
<gene>
    <name evidence="1" type="ORF">EI71_01840</name>
</gene>
<dbReference type="RefSeq" id="WP_119016906.1">
    <property type="nucleotide sequence ID" value="NZ_QXEV01000034.1"/>
</dbReference>
<dbReference type="Proteomes" id="UP000266506">
    <property type="component" value="Unassembled WGS sequence"/>
</dbReference>
<dbReference type="AlphaFoldDB" id="A0A397R358"/>
<reference evidence="1 2" key="1">
    <citation type="submission" date="2018-08" db="EMBL/GenBank/DDBJ databases">
        <title>Genomic Encyclopedia of Archaeal and Bacterial Type Strains, Phase II (KMG-II): from individual species to whole genera.</title>
        <authorList>
            <person name="Goeker M."/>
        </authorList>
    </citation>
    <scope>NUCLEOTIDE SEQUENCE [LARGE SCALE GENOMIC DNA]</scope>
    <source>
        <strain evidence="1 2">ATCC 27112</strain>
    </source>
</reference>
<proteinExistence type="predicted"/>
<accession>A0A397R358</accession>